<evidence type="ECO:0008006" key="4">
    <source>
        <dbReference type="Google" id="ProtNLM"/>
    </source>
</evidence>
<feature type="chain" id="PRO_5040473896" description="DNA-binding protein" evidence="1">
    <location>
        <begin position="23"/>
        <end position="649"/>
    </location>
</feature>
<evidence type="ECO:0000313" key="3">
    <source>
        <dbReference type="Proteomes" id="UP000177273"/>
    </source>
</evidence>
<feature type="signal peptide" evidence="1">
    <location>
        <begin position="1"/>
        <end position="22"/>
    </location>
</feature>
<evidence type="ECO:0000313" key="2">
    <source>
        <dbReference type="EMBL" id="OFI47990.1"/>
    </source>
</evidence>
<keyword evidence="1" id="KW-0732">Signal</keyword>
<name>A0A9Q5JIJ3_9LACT</name>
<dbReference type="RefSeq" id="WP_070786901.1">
    <property type="nucleotide sequence ID" value="NZ_MKIQ01000001.1"/>
</dbReference>
<gene>
    <name evidence="2" type="ORF">BG262_00340</name>
</gene>
<comment type="caution">
    <text evidence="2">The sequence shown here is derived from an EMBL/GenBank/DDBJ whole genome shotgun (WGS) entry which is preliminary data.</text>
</comment>
<evidence type="ECO:0000256" key="1">
    <source>
        <dbReference type="SAM" id="SignalP"/>
    </source>
</evidence>
<dbReference type="InterPro" id="IPR029062">
    <property type="entry name" value="Class_I_gatase-like"/>
</dbReference>
<dbReference type="InterPro" id="IPR039975">
    <property type="entry name" value="IFT52"/>
</dbReference>
<dbReference type="EMBL" id="MKIQ01000001">
    <property type="protein sequence ID" value="OFI47990.1"/>
    <property type="molecule type" value="Genomic_DNA"/>
</dbReference>
<reference evidence="3" key="1">
    <citation type="submission" date="2016-09" db="EMBL/GenBank/DDBJ databases">
        <title>Draft genome sequence of a novel species of the family Streptococcaceae isolated from flowers.</title>
        <authorList>
            <person name="Chuah L.-O."/>
            <person name="Yap K.-P."/>
            <person name="Thong K.L."/>
            <person name="Liong M.T."/>
            <person name="Ahmad R."/>
            <person name="Rusul G."/>
        </authorList>
    </citation>
    <scope>NUCLEOTIDE SEQUENCE [LARGE SCALE GENOMIC DNA]</scope>
    <source>
        <strain evidence="3">HibF3</strain>
    </source>
</reference>
<keyword evidence="3" id="KW-1185">Reference proteome</keyword>
<proteinExistence type="predicted"/>
<dbReference type="PANTHER" id="PTHR12969:SF7">
    <property type="entry name" value="INTRAFLAGELLAR TRANSPORT PROTEIN 52 HOMOLOG"/>
    <property type="match status" value="1"/>
</dbReference>
<accession>A0A9Q5JIJ3</accession>
<dbReference type="SUPFAM" id="SSF52317">
    <property type="entry name" value="Class I glutamine amidotransferase-like"/>
    <property type="match status" value="1"/>
</dbReference>
<dbReference type="Proteomes" id="UP000177273">
    <property type="component" value="Unassembled WGS sequence"/>
</dbReference>
<dbReference type="AlphaFoldDB" id="A0A9Q5JIJ3"/>
<dbReference type="OrthoDB" id="2339326at2"/>
<protein>
    <recommendedName>
        <fullName evidence="4">DNA-binding protein</fullName>
    </recommendedName>
</protein>
<organism evidence="2 3">
    <name type="scientific">Floricoccus penangensis</name>
    <dbReference type="NCBI Taxonomy" id="1859475"/>
    <lineage>
        <taxon>Bacteria</taxon>
        <taxon>Bacillati</taxon>
        <taxon>Bacillota</taxon>
        <taxon>Bacilli</taxon>
        <taxon>Lactobacillales</taxon>
        <taxon>Streptococcaceae</taxon>
        <taxon>Floricoccus</taxon>
    </lineage>
</organism>
<dbReference type="PANTHER" id="PTHR12969">
    <property type="entry name" value="NGD5/OSM-6/IFT52"/>
    <property type="match status" value="1"/>
</dbReference>
<sequence>MKKWFIAILLLFSITLPLNVNAGADQLKDQELINSAPYIKPLKENGKKILFDNTHAQTAGAADWVIDGGFSDFADGLVKEGYYVKELRKFTPITLQDLEDYDVFVIPEANIPYKAEEQNAIAAYVSGGGSVFYIGDHYNADRNKNRIDAPEAFNGFRRGAYTDMTLGMDDGERNSQAMQGVVSRDWLNDTFGVRFRYNALDNIDAPMIMENTFGILDNVSDVALHAGGTIAIMDNKRAKGIVYPPEGLTKETNRWPNATDDGVYNGGGVAEGAYIAISKKDKGKAAFLGDSSLVEDASPKYRNEETGNLKRTYDGYSEKDDSRLLMQLINWLAIQEDYSDFSNKGINLSEKTSLHDFEIPENSTEPQAEPWGKPQKGYKWYDRSTFAAGSYGSNIDPDKLPKVEIIYDNLPVVGEEVKLKVIFTNYKANTVLKDYTLGIYNPTEGQNGLKQGEQVADTKVGEGEWKNNKSYSNTFDIQTDKYGNAEQEITVKVDIEGNYNIRLKQGKNNVITDTIVFATQNDVEKPQPNIDVEYSNRIAVGKESKVSIKFTDFSPNTDLRDYVLDVYSPVSYLGNEAGSGYAFVKSSDGKWSNKRDSSESFDVLTDKDGNASIELTIRTTDAGDFILRLRKNNEEQFSSKIQSLWYLPS</sequence>